<comment type="caution">
    <text evidence="3">The sequence shown here is derived from an EMBL/GenBank/DDBJ whole genome shotgun (WGS) entry which is preliminary data.</text>
</comment>
<evidence type="ECO:0000256" key="2">
    <source>
        <dbReference type="ARBA" id="ARBA00022764"/>
    </source>
</evidence>
<evidence type="ECO:0000313" key="4">
    <source>
        <dbReference type="Proteomes" id="UP000554520"/>
    </source>
</evidence>
<dbReference type="Pfam" id="PF01547">
    <property type="entry name" value="SBP_bac_1"/>
    <property type="match status" value="1"/>
</dbReference>
<accession>A0A839U8S6</accession>
<name>A0A839U8S6_9HYPH</name>
<dbReference type="PANTHER" id="PTHR30006">
    <property type="entry name" value="THIAMINE-BINDING PERIPLASMIC PROTEIN-RELATED"/>
    <property type="match status" value="1"/>
</dbReference>
<gene>
    <name evidence="3" type="ORF">FHS21_002789</name>
</gene>
<dbReference type="Proteomes" id="UP000554520">
    <property type="component" value="Unassembled WGS sequence"/>
</dbReference>
<dbReference type="InterPro" id="IPR006059">
    <property type="entry name" value="SBP"/>
</dbReference>
<dbReference type="AlphaFoldDB" id="A0A839U8S6"/>
<dbReference type="EMBL" id="JACHXN010000007">
    <property type="protein sequence ID" value="MBB3146374.1"/>
    <property type="molecule type" value="Genomic_DNA"/>
</dbReference>
<sequence>MKKHSCEGQVISRRQILSGFAAALLTSILVTTPVLAQTSIAELATYDGADRMQKLIDGAKQEGTLTIYTSAPVDDMTALTSAFTEKYGVKVEVWRGSSEDVLQRGVAETRAGRYTADILETNGPELEALTRENILQPVSSPTFNQILPSALFEHRSWIGTRLNVITSAYNTNLVQAADVPKTWTDFLNPAFKGKLGIEAEDFDWLAAVVKTFPSEAEGIDFFKKLAATNGLSVRKGHTLLTNLTASGEVPMSMTVYQYKAQQLKQDGAPIEWFGIAPIPARVNGIGVSRHSTHPYAALLFYEFELTDAQSILAKRGFTPTNISLFPLPENLKLSVIDSKIVLDEGKKWRNVFDEVVSAKP</sequence>
<organism evidence="3 4">
    <name type="scientific">Phyllobacterium trifolii</name>
    <dbReference type="NCBI Taxonomy" id="300193"/>
    <lineage>
        <taxon>Bacteria</taxon>
        <taxon>Pseudomonadati</taxon>
        <taxon>Pseudomonadota</taxon>
        <taxon>Alphaproteobacteria</taxon>
        <taxon>Hyphomicrobiales</taxon>
        <taxon>Phyllobacteriaceae</taxon>
        <taxon>Phyllobacterium</taxon>
    </lineage>
</organism>
<dbReference type="PANTHER" id="PTHR30006:SF2">
    <property type="entry name" value="ABC TRANSPORTER SUBSTRATE-BINDING PROTEIN"/>
    <property type="match status" value="1"/>
</dbReference>
<proteinExistence type="predicted"/>
<keyword evidence="2" id="KW-0574">Periplasm</keyword>
<evidence type="ECO:0000313" key="3">
    <source>
        <dbReference type="EMBL" id="MBB3146374.1"/>
    </source>
</evidence>
<keyword evidence="1" id="KW-0732">Signal</keyword>
<reference evidence="3 4" key="1">
    <citation type="submission" date="2020-08" db="EMBL/GenBank/DDBJ databases">
        <title>Genomic Encyclopedia of Type Strains, Phase III (KMG-III): the genomes of soil and plant-associated and newly described type strains.</title>
        <authorList>
            <person name="Whitman W."/>
        </authorList>
    </citation>
    <scope>NUCLEOTIDE SEQUENCE [LARGE SCALE GENOMIC DNA]</scope>
    <source>
        <strain evidence="3 4">CECT 7015</strain>
    </source>
</reference>
<keyword evidence="4" id="KW-1185">Reference proteome</keyword>
<protein>
    <submittedName>
        <fullName evidence="3">Iron(III) transport system substrate-binding protein</fullName>
    </submittedName>
</protein>
<dbReference type="Gene3D" id="3.40.190.10">
    <property type="entry name" value="Periplasmic binding protein-like II"/>
    <property type="match status" value="2"/>
</dbReference>
<evidence type="ECO:0000256" key="1">
    <source>
        <dbReference type="ARBA" id="ARBA00022729"/>
    </source>
</evidence>
<dbReference type="SUPFAM" id="SSF53850">
    <property type="entry name" value="Periplasmic binding protein-like II"/>
    <property type="match status" value="1"/>
</dbReference>
<dbReference type="RefSeq" id="WP_112531827.1">
    <property type="nucleotide sequence ID" value="NZ_JACHXN010000007.1"/>
</dbReference>